<protein>
    <submittedName>
        <fullName evidence="2">Uncharacterized protein</fullName>
    </submittedName>
</protein>
<proteinExistence type="predicted"/>
<reference evidence="2" key="1">
    <citation type="submission" date="2020-06" db="EMBL/GenBank/DDBJ databases">
        <title>Whole Genome Sequence of Bradyrhizobium sp. Strain 1S1.</title>
        <authorList>
            <person name="Bromfield E.S.P."/>
            <person name="Cloutier S."/>
        </authorList>
    </citation>
    <scope>NUCLEOTIDE SEQUENCE [LARGE SCALE GENOMIC DNA]</scope>
    <source>
        <strain evidence="2">1S1</strain>
    </source>
</reference>
<gene>
    <name evidence="2" type="ORF">HAP48_019270</name>
    <name evidence="3" type="ORF">WDK88_26380</name>
</gene>
<evidence type="ECO:0000256" key="1">
    <source>
        <dbReference type="SAM" id="MobiDB-lite"/>
    </source>
</evidence>
<sequence length="76" mass="8438">MIVSRNHITPCCGTMAQTPSGNQGNYLQMLFEKFKEHSSPNKVGEHNDPEEATALAPQNLPSFVEFVDGRHPSQQL</sequence>
<dbReference type="RefSeq" id="WP_166204469.1">
    <property type="nucleotide sequence ID" value="NZ_CP088285.1"/>
</dbReference>
<organism evidence="2">
    <name type="scientific">Bradyrhizobium septentrionale</name>
    <dbReference type="NCBI Taxonomy" id="1404411"/>
    <lineage>
        <taxon>Bacteria</taxon>
        <taxon>Pseudomonadati</taxon>
        <taxon>Pseudomonadota</taxon>
        <taxon>Alphaproteobacteria</taxon>
        <taxon>Hyphomicrobiales</taxon>
        <taxon>Nitrobacteraceae</taxon>
        <taxon>Bradyrhizobium</taxon>
    </lineage>
</organism>
<keyword evidence="4" id="KW-1185">Reference proteome</keyword>
<feature type="region of interest" description="Disordered" evidence="1">
    <location>
        <begin position="38"/>
        <end position="59"/>
    </location>
</feature>
<dbReference type="Proteomes" id="UP001432046">
    <property type="component" value="Chromosome"/>
</dbReference>
<evidence type="ECO:0000313" key="3">
    <source>
        <dbReference type="EMBL" id="WXC76992.1"/>
    </source>
</evidence>
<evidence type="ECO:0000313" key="2">
    <source>
        <dbReference type="EMBL" id="NVI45056.1"/>
    </source>
</evidence>
<dbReference type="EMBL" id="JAAOLE020000001">
    <property type="protein sequence ID" value="NVI45056.1"/>
    <property type="molecule type" value="Genomic_DNA"/>
</dbReference>
<feature type="compositionally biased region" description="Basic and acidic residues" evidence="1">
    <location>
        <begin position="38"/>
        <end position="49"/>
    </location>
</feature>
<dbReference type="EMBL" id="CP147711">
    <property type="protein sequence ID" value="WXC76992.1"/>
    <property type="molecule type" value="Genomic_DNA"/>
</dbReference>
<dbReference type="AlphaFoldDB" id="A0A974A0A1"/>
<reference evidence="3" key="3">
    <citation type="submission" date="2024-03" db="EMBL/GenBank/DDBJ databases">
        <authorList>
            <person name="Bromfield E.S.P."/>
            <person name="Cloutier S."/>
        </authorList>
    </citation>
    <scope>NUCLEOTIDE SEQUENCE</scope>
    <source>
        <strain evidence="3">5S5</strain>
    </source>
</reference>
<reference evidence="3" key="2">
    <citation type="journal article" date="2021" name="Int. J. Syst. Evol. Microbiol.">
        <title>Bradyrhizobium septentrionale sp. nov. (sv. septentrionale) and Bradyrhizobium quebecense sp. nov. (sv. septentrionale) associated with legumes native to Canada possess rearranged symbiosis genes and numerous insertion sequences.</title>
        <authorList>
            <person name="Bromfield E.S.P."/>
            <person name="Cloutier S."/>
        </authorList>
    </citation>
    <scope>NUCLEOTIDE SEQUENCE</scope>
    <source>
        <strain evidence="3">5S5</strain>
    </source>
</reference>
<accession>A0A974A0A1</accession>
<evidence type="ECO:0000313" key="4">
    <source>
        <dbReference type="Proteomes" id="UP001432046"/>
    </source>
</evidence>
<name>A0A974A0A1_9BRAD</name>